<dbReference type="GO" id="GO:0046849">
    <property type="term" value="P:bone remodeling"/>
    <property type="evidence" value="ECO:0007669"/>
    <property type="project" value="InterPro"/>
</dbReference>
<dbReference type="Ensembl" id="ENSLLET00000030668.1">
    <property type="protein sequence ID" value="ENSLLEP00000029530.1"/>
    <property type="gene ID" value="ENSLLEG00000018671.1"/>
</dbReference>
<dbReference type="PANTHER" id="PTHR15444:SF4">
    <property type="entry name" value="SECRETED PHOSPHOPROTEIN 24"/>
    <property type="match status" value="1"/>
</dbReference>
<evidence type="ECO:0000256" key="9">
    <source>
        <dbReference type="ARBA" id="ARBA00029627"/>
    </source>
</evidence>
<dbReference type="AlphaFoldDB" id="A0A8C5PZ28"/>
<dbReference type="GO" id="GO:0005576">
    <property type="term" value="C:extracellular region"/>
    <property type="evidence" value="ECO:0007669"/>
    <property type="project" value="UniProtKB-SubCell"/>
</dbReference>
<feature type="signal peptide" evidence="10">
    <location>
        <begin position="1"/>
        <end position="23"/>
    </location>
</feature>
<dbReference type="InterPro" id="IPR046350">
    <property type="entry name" value="Cystatin_sf"/>
</dbReference>
<evidence type="ECO:0000256" key="4">
    <source>
        <dbReference type="ARBA" id="ARBA00020365"/>
    </source>
</evidence>
<dbReference type="Gene3D" id="3.10.450.10">
    <property type="match status" value="1"/>
</dbReference>
<evidence type="ECO:0000256" key="6">
    <source>
        <dbReference type="ARBA" id="ARBA00022553"/>
    </source>
</evidence>
<dbReference type="GeneTree" id="ENSGT00390000009001"/>
<dbReference type="InterPro" id="IPR010892">
    <property type="entry name" value="Spp-24"/>
</dbReference>
<dbReference type="SUPFAM" id="SSF54403">
    <property type="entry name" value="Cystatin/monellin"/>
    <property type="match status" value="1"/>
</dbReference>
<evidence type="ECO:0000256" key="5">
    <source>
        <dbReference type="ARBA" id="ARBA00022525"/>
    </source>
</evidence>
<evidence type="ECO:0000256" key="1">
    <source>
        <dbReference type="ARBA" id="ARBA00002371"/>
    </source>
</evidence>
<dbReference type="Pfam" id="PF07448">
    <property type="entry name" value="Spp-24"/>
    <property type="match status" value="1"/>
</dbReference>
<dbReference type="Proteomes" id="UP000694569">
    <property type="component" value="Unplaced"/>
</dbReference>
<keyword evidence="5" id="KW-0964">Secreted</keyword>
<evidence type="ECO:0000256" key="3">
    <source>
        <dbReference type="ARBA" id="ARBA00008576"/>
    </source>
</evidence>
<protein>
    <recommendedName>
        <fullName evidence="4">Secreted phosphoprotein 24</fullName>
    </recommendedName>
    <alternativeName>
        <fullName evidence="9">Secreted phosphoprotein 2</fullName>
    </alternativeName>
</protein>
<sequence>SETKSMRRIQLGVLVLHLLACSGFPTYDYNEDIIRTALNASLARLNNESRGKHLYRITRSNVLRVSVSDSLGQMQTESYADITLEFNVRETTCNKNSARDPTTCNFKIGHSVVSSHYENRKAFHQKNIFCSVNNLSTIKPSSG</sequence>
<keyword evidence="6" id="KW-0597">Phosphoprotein</keyword>
<evidence type="ECO:0000313" key="12">
    <source>
        <dbReference type="Proteomes" id="UP000694569"/>
    </source>
</evidence>
<dbReference type="PANTHER" id="PTHR15444">
    <property type="entry name" value="SECRETED PHOSPHOPROTEIN 24"/>
    <property type="match status" value="1"/>
</dbReference>
<comment type="similarity">
    <text evidence="3">Belongs to the SPP2 family.</text>
</comment>
<keyword evidence="7 10" id="KW-0732">Signal</keyword>
<organism evidence="11 12">
    <name type="scientific">Leptobrachium leishanense</name>
    <name type="common">Leishan spiny toad</name>
    <dbReference type="NCBI Taxonomy" id="445787"/>
    <lineage>
        <taxon>Eukaryota</taxon>
        <taxon>Metazoa</taxon>
        <taxon>Chordata</taxon>
        <taxon>Craniata</taxon>
        <taxon>Vertebrata</taxon>
        <taxon>Euteleostomi</taxon>
        <taxon>Amphibia</taxon>
        <taxon>Batrachia</taxon>
        <taxon>Anura</taxon>
        <taxon>Pelobatoidea</taxon>
        <taxon>Megophryidae</taxon>
        <taxon>Leptobrachium</taxon>
    </lineage>
</organism>
<comment type="subcellular location">
    <subcellularLocation>
        <location evidence="2">Secreted</location>
    </subcellularLocation>
</comment>
<proteinExistence type="inferred from homology"/>
<reference evidence="11" key="2">
    <citation type="submission" date="2025-09" db="UniProtKB">
        <authorList>
            <consortium name="Ensembl"/>
        </authorList>
    </citation>
    <scope>IDENTIFICATION</scope>
</reference>
<dbReference type="OrthoDB" id="9944258at2759"/>
<name>A0A8C5PZ28_9ANUR</name>
<evidence type="ECO:0000313" key="11">
    <source>
        <dbReference type="Ensembl" id="ENSLLEP00000029530.1"/>
    </source>
</evidence>
<evidence type="ECO:0000256" key="7">
    <source>
        <dbReference type="ARBA" id="ARBA00022729"/>
    </source>
</evidence>
<comment type="function">
    <text evidence="1">Could coordinate an aspect of bone turnover.</text>
</comment>
<feature type="chain" id="PRO_5034744579" description="Secreted phosphoprotein 24" evidence="10">
    <location>
        <begin position="24"/>
        <end position="143"/>
    </location>
</feature>
<evidence type="ECO:0000256" key="2">
    <source>
        <dbReference type="ARBA" id="ARBA00004613"/>
    </source>
</evidence>
<keyword evidence="12" id="KW-1185">Reference proteome</keyword>
<evidence type="ECO:0000256" key="10">
    <source>
        <dbReference type="SAM" id="SignalP"/>
    </source>
</evidence>
<accession>A0A8C5PZ28</accession>
<reference evidence="11" key="1">
    <citation type="submission" date="2025-08" db="UniProtKB">
        <authorList>
            <consortium name="Ensembl"/>
        </authorList>
    </citation>
    <scope>IDENTIFICATION</scope>
</reference>
<keyword evidence="8" id="KW-1015">Disulfide bond</keyword>
<evidence type="ECO:0000256" key="8">
    <source>
        <dbReference type="ARBA" id="ARBA00023157"/>
    </source>
</evidence>